<feature type="region of interest" description="Disordered" evidence="1">
    <location>
        <begin position="228"/>
        <end position="348"/>
    </location>
</feature>
<feature type="region of interest" description="Disordered" evidence="1">
    <location>
        <begin position="397"/>
        <end position="451"/>
    </location>
</feature>
<feature type="compositionally biased region" description="Basic and acidic residues" evidence="1">
    <location>
        <begin position="228"/>
        <end position="242"/>
    </location>
</feature>
<keyword evidence="3" id="KW-1185">Reference proteome</keyword>
<dbReference type="AlphaFoldDB" id="A0A8H4RKK2"/>
<feature type="compositionally biased region" description="Polar residues" evidence="1">
    <location>
        <begin position="495"/>
        <end position="508"/>
    </location>
</feature>
<feature type="compositionally biased region" description="Basic and acidic residues" evidence="1">
    <location>
        <begin position="283"/>
        <end position="306"/>
    </location>
</feature>
<sequence>MSPPSIHLIEDLSDKDTNLLTELLAISPGQPLDAAWLSDQERFIKTNLTPRLLASASITQRIMNTLRLAADRACLCPAHKGLHPQLIRRIFIQICQEVTERQNRLAENRDLPPNVLNLVKRIQTINSFWLSPDMYRQVYQVQPHEKRYDMVANGCEACILAVIGGDRQILFDLWASMEGRVQKRGKKPRLLRMVNSWLAWDSPRVEELKATSAKAHALAEEVLSVRRKMQEERREARARNSRESILSSNRGRRRRGGDSITIQSDSSRRYESPIDSRQSGTSGRHDSPTSNHERWPETRGRRREGESFTQPTFGIPYNQTRQGPVPVSPTSSSNVAPNRNRFDFHESDDENLVRNAEVGDGMSTILGYYTNRLSEANFRRPLNPEDMHPAFGESIAFATTTNPNPNPFDERLPQQPRSQPGSQPRSSGSWVSESVYSVPTNPGGPPDSVLGRAEDERARTYQALVGAFPGERDLTESIIIGTHLDERYRRRSTSPDRQTNSTRWSRFL</sequence>
<evidence type="ECO:0000313" key="3">
    <source>
        <dbReference type="Proteomes" id="UP000566819"/>
    </source>
</evidence>
<name>A0A8H4RKK2_9HELO</name>
<proteinExistence type="predicted"/>
<dbReference type="Proteomes" id="UP000566819">
    <property type="component" value="Unassembled WGS sequence"/>
</dbReference>
<reference evidence="2 3" key="1">
    <citation type="submission" date="2020-03" db="EMBL/GenBank/DDBJ databases">
        <title>Draft Genome Sequence of Cudoniella acicularis.</title>
        <authorList>
            <person name="Buettner E."/>
            <person name="Kellner H."/>
        </authorList>
    </citation>
    <scope>NUCLEOTIDE SEQUENCE [LARGE SCALE GENOMIC DNA]</scope>
    <source>
        <strain evidence="2 3">DSM 108380</strain>
    </source>
</reference>
<gene>
    <name evidence="2" type="ORF">G7Y89_g8255</name>
</gene>
<feature type="compositionally biased region" description="Polar residues" evidence="1">
    <location>
        <begin position="307"/>
        <end position="322"/>
    </location>
</feature>
<comment type="caution">
    <text evidence="2">The sequence shown here is derived from an EMBL/GenBank/DDBJ whole genome shotgun (WGS) entry which is preliminary data.</text>
</comment>
<evidence type="ECO:0000256" key="1">
    <source>
        <dbReference type="SAM" id="MobiDB-lite"/>
    </source>
</evidence>
<accession>A0A8H4RKK2</accession>
<dbReference type="EMBL" id="JAAMPI010000615">
    <property type="protein sequence ID" value="KAF4629887.1"/>
    <property type="molecule type" value="Genomic_DNA"/>
</dbReference>
<organism evidence="2 3">
    <name type="scientific">Cudoniella acicularis</name>
    <dbReference type="NCBI Taxonomy" id="354080"/>
    <lineage>
        <taxon>Eukaryota</taxon>
        <taxon>Fungi</taxon>
        <taxon>Dikarya</taxon>
        <taxon>Ascomycota</taxon>
        <taxon>Pezizomycotina</taxon>
        <taxon>Leotiomycetes</taxon>
        <taxon>Helotiales</taxon>
        <taxon>Tricladiaceae</taxon>
        <taxon>Cudoniella</taxon>
    </lineage>
</organism>
<feature type="region of interest" description="Disordered" evidence="1">
    <location>
        <begin position="489"/>
        <end position="508"/>
    </location>
</feature>
<feature type="compositionally biased region" description="Low complexity" evidence="1">
    <location>
        <begin position="413"/>
        <end position="438"/>
    </location>
</feature>
<evidence type="ECO:0000313" key="2">
    <source>
        <dbReference type="EMBL" id="KAF4629887.1"/>
    </source>
</evidence>
<dbReference type="OrthoDB" id="3786931at2759"/>
<feature type="compositionally biased region" description="Low complexity" evidence="1">
    <location>
        <begin position="324"/>
        <end position="337"/>
    </location>
</feature>
<protein>
    <submittedName>
        <fullName evidence="2">Uncharacterized protein</fullName>
    </submittedName>
</protein>